<dbReference type="InterPro" id="IPR036563">
    <property type="entry name" value="MoaE_sf"/>
</dbReference>
<evidence type="ECO:0000313" key="1">
    <source>
        <dbReference type="EMBL" id="EEH64929.1"/>
    </source>
</evidence>
<dbReference type="eggNOG" id="COG0314">
    <property type="taxonomic scope" value="Bacteria"/>
</dbReference>
<dbReference type="InterPro" id="IPR003448">
    <property type="entry name" value="Mopterin_biosynth_MoaE"/>
</dbReference>
<dbReference type="Proteomes" id="UP000004778">
    <property type="component" value="Unassembled WGS sequence"/>
</dbReference>
<protein>
    <submittedName>
        <fullName evidence="1">Molybdopterin converting factor, subunit 2</fullName>
    </submittedName>
</protein>
<comment type="caution">
    <text evidence="1">The sequence shown here is derived from an EMBL/GenBank/DDBJ whole genome shotgun (WGS) entry which is preliminary data.</text>
</comment>
<dbReference type="GO" id="GO:0006777">
    <property type="term" value="P:Mo-molybdopterin cofactor biosynthetic process"/>
    <property type="evidence" value="ECO:0007669"/>
    <property type="project" value="InterPro"/>
</dbReference>
<dbReference type="RefSeq" id="WP_006549110.1">
    <property type="nucleotide sequence ID" value="NZ_DS999575.1"/>
</dbReference>
<gene>
    <name evidence="1" type="primary">moaE</name>
    <name evidence="1" type="ORF">HMPREF0058_2203</name>
</gene>
<reference evidence="1 2" key="1">
    <citation type="submission" date="2009-01" db="EMBL/GenBank/DDBJ databases">
        <authorList>
            <person name="Qin X."/>
            <person name="Bachman B."/>
            <person name="Battles P."/>
            <person name="Bell A."/>
            <person name="Bess C."/>
            <person name="Bickham C."/>
            <person name="Chaboub L."/>
            <person name="Chen D."/>
            <person name="Coyle M."/>
            <person name="Deiros D.R."/>
            <person name="Dinh H."/>
            <person name="Forbes L."/>
            <person name="Fowler G."/>
            <person name="Francisco L."/>
            <person name="Fu Q."/>
            <person name="Gubbala S."/>
            <person name="Hale W."/>
            <person name="Han Y."/>
            <person name="Hemphill L."/>
            <person name="Highlander S.K."/>
            <person name="Hirani K."/>
            <person name="Hogues M."/>
            <person name="Jackson L."/>
            <person name="Jakkamsetti A."/>
            <person name="Javaid M."/>
            <person name="Jiang H."/>
            <person name="Korchina V."/>
            <person name="Kovar C."/>
            <person name="Lara F."/>
            <person name="Lee S."/>
            <person name="Mata R."/>
            <person name="Mathew T."/>
            <person name="Moen C."/>
            <person name="Morales K."/>
            <person name="Munidasa M."/>
            <person name="Nazareth L."/>
            <person name="Ngo R."/>
            <person name="Nguyen L."/>
            <person name="Okwuonu G."/>
            <person name="Ongeri F."/>
            <person name="Patil S."/>
            <person name="Petrosino J."/>
            <person name="Pham C."/>
            <person name="Pham P."/>
            <person name="Pu L.-L."/>
            <person name="Puazo M."/>
            <person name="Raj R."/>
            <person name="Reid J."/>
            <person name="Rouhana J."/>
            <person name="Saada N."/>
            <person name="Shang Y."/>
            <person name="Simmons D."/>
            <person name="Thornton R."/>
            <person name="Warren J."/>
            <person name="Weissenberger G."/>
            <person name="Zhang J."/>
            <person name="Zhang L."/>
            <person name="Zhou C."/>
            <person name="Zhu D."/>
            <person name="Muzny D."/>
            <person name="Worley K."/>
            <person name="Gibbs R."/>
        </authorList>
    </citation>
    <scope>NUCLEOTIDE SEQUENCE [LARGE SCALE GENOMIC DNA]</scope>
    <source>
        <strain evidence="1 2">DSM 15434</strain>
    </source>
</reference>
<dbReference type="GeneID" id="81707935"/>
<dbReference type="Pfam" id="PF02391">
    <property type="entry name" value="MoaE"/>
    <property type="match status" value="1"/>
</dbReference>
<keyword evidence="2" id="KW-1185">Reference proteome</keyword>
<proteinExistence type="predicted"/>
<dbReference type="HOGENOM" id="CLU_089568_1_1_11"/>
<organism evidence="1 2">
    <name type="scientific">Actinomyces urogenitalis DSM 15434</name>
    <dbReference type="NCBI Taxonomy" id="525246"/>
    <lineage>
        <taxon>Bacteria</taxon>
        <taxon>Bacillati</taxon>
        <taxon>Actinomycetota</taxon>
        <taxon>Actinomycetes</taxon>
        <taxon>Actinomycetales</taxon>
        <taxon>Actinomycetaceae</taxon>
        <taxon>Actinomyces</taxon>
    </lineage>
</organism>
<name>C0W8K9_9ACTO</name>
<dbReference type="CDD" id="cd00756">
    <property type="entry name" value="MoaE"/>
    <property type="match status" value="1"/>
</dbReference>
<accession>C0W8K9</accession>
<sequence length="157" mass="16243">MESMPAAQAGGAGAAGQAARVVRAEVTEAPVSVAQLAASVEDRGAGAVVTFDGMVRDHDGGRGVRGIAYSAHPTAGNVVAQIAAEVACRPGLRAIAVVHRVGDLEIGQTALGVAVSADHRAPAFDAVRDLVEEVKKRMPVWKHQLFDDGTREWSNIA</sequence>
<dbReference type="EMBL" id="ACFH01000202">
    <property type="protein sequence ID" value="EEH64929.1"/>
    <property type="molecule type" value="Genomic_DNA"/>
</dbReference>
<dbReference type="STRING" id="103621.GCA_001067145_00564"/>
<dbReference type="PANTHER" id="PTHR23404">
    <property type="entry name" value="MOLYBDOPTERIN SYNTHASE RELATED"/>
    <property type="match status" value="1"/>
</dbReference>
<evidence type="ECO:0000313" key="2">
    <source>
        <dbReference type="Proteomes" id="UP000004778"/>
    </source>
</evidence>
<dbReference type="Gene3D" id="3.90.1170.40">
    <property type="entry name" value="Molybdopterin biosynthesis MoaE subunit"/>
    <property type="match status" value="1"/>
</dbReference>
<dbReference type="AlphaFoldDB" id="C0W8K9"/>
<dbReference type="SUPFAM" id="SSF54690">
    <property type="entry name" value="Molybdopterin synthase subunit MoaE"/>
    <property type="match status" value="1"/>
</dbReference>